<organism evidence="1 2">
    <name type="scientific">Catenuloplanes nepalensis</name>
    <dbReference type="NCBI Taxonomy" id="587533"/>
    <lineage>
        <taxon>Bacteria</taxon>
        <taxon>Bacillati</taxon>
        <taxon>Actinomycetota</taxon>
        <taxon>Actinomycetes</taxon>
        <taxon>Micromonosporales</taxon>
        <taxon>Micromonosporaceae</taxon>
        <taxon>Catenuloplanes</taxon>
    </lineage>
</organism>
<name>A0ABT9N5R7_9ACTN</name>
<gene>
    <name evidence="1" type="ORF">J2S43_007521</name>
</gene>
<reference evidence="1 2" key="1">
    <citation type="submission" date="2023-07" db="EMBL/GenBank/DDBJ databases">
        <title>Sequencing the genomes of 1000 actinobacteria strains.</title>
        <authorList>
            <person name="Klenk H.-P."/>
        </authorList>
    </citation>
    <scope>NUCLEOTIDE SEQUENCE [LARGE SCALE GENOMIC DNA]</scope>
    <source>
        <strain evidence="1 2">DSM 44710</strain>
    </source>
</reference>
<dbReference type="EMBL" id="JAUSRA010000001">
    <property type="protein sequence ID" value="MDP9799009.1"/>
    <property type="molecule type" value="Genomic_DNA"/>
</dbReference>
<dbReference type="Proteomes" id="UP001240984">
    <property type="component" value="Unassembled WGS sequence"/>
</dbReference>
<evidence type="ECO:0000313" key="2">
    <source>
        <dbReference type="Proteomes" id="UP001240984"/>
    </source>
</evidence>
<sequence>MNRPIPGQAPGLLVVVRCGAKGCGRALAKVERIGPILSGDPIALLISSSAIGGGYRTEAAVPADYSGELKIAVCPRHYQRVDPEDGTVVRARAPEPGTTIPRLAGIWTGTMSADLLREPIERAQRTGATQQLRVT</sequence>
<protein>
    <submittedName>
        <fullName evidence="1">Uncharacterized protein</fullName>
    </submittedName>
</protein>
<proteinExistence type="predicted"/>
<comment type="caution">
    <text evidence="1">The sequence shown here is derived from an EMBL/GenBank/DDBJ whole genome shotgun (WGS) entry which is preliminary data.</text>
</comment>
<keyword evidence="2" id="KW-1185">Reference proteome</keyword>
<evidence type="ECO:0000313" key="1">
    <source>
        <dbReference type="EMBL" id="MDP9799009.1"/>
    </source>
</evidence>
<accession>A0ABT9N5R7</accession>
<dbReference type="RefSeq" id="WP_306837330.1">
    <property type="nucleotide sequence ID" value="NZ_JAUSRA010000001.1"/>
</dbReference>